<keyword evidence="3" id="KW-1185">Reference proteome</keyword>
<name>A0ABV8SHC1_9BACL</name>
<sequence length="246" mass="27235">MTYGIWLSYNNQQEGFQLPLNPSSIEVSDGSKGATYDIVKLGEINVIKNPKLTTYRFSSIFPSPNARSYFVGDRYVDPLTSAPILTSARTGASDGSVKVKVNPYVDYLTRWMATKRPIRFVFTGDTFDINQAVSIESFEWKEAAGSSGDIEYTLTLKKYIFYAAKRVIVKAAATGGGNKIANADNPRADDREKPKTYTLRAGDTLWKIAKSVLGNGERWREIQKLNGLTDAQLKSLAVGKVLKLPT</sequence>
<evidence type="ECO:0000313" key="3">
    <source>
        <dbReference type="Proteomes" id="UP001595755"/>
    </source>
</evidence>
<dbReference type="PANTHER" id="PTHR34700">
    <property type="entry name" value="POTASSIUM BINDING PROTEIN KBP"/>
    <property type="match status" value="1"/>
</dbReference>
<accession>A0ABV8SHC1</accession>
<dbReference type="CDD" id="cd00118">
    <property type="entry name" value="LysM"/>
    <property type="match status" value="1"/>
</dbReference>
<dbReference type="EMBL" id="JBHSED010000040">
    <property type="protein sequence ID" value="MFC4305804.1"/>
    <property type="molecule type" value="Genomic_DNA"/>
</dbReference>
<evidence type="ECO:0000313" key="2">
    <source>
        <dbReference type="EMBL" id="MFC4305804.1"/>
    </source>
</evidence>
<comment type="caution">
    <text evidence="2">The sequence shown here is derived from an EMBL/GenBank/DDBJ whole genome shotgun (WGS) entry which is preliminary data.</text>
</comment>
<dbReference type="Proteomes" id="UP001595755">
    <property type="component" value="Unassembled WGS sequence"/>
</dbReference>
<dbReference type="SMART" id="SM00257">
    <property type="entry name" value="LysM"/>
    <property type="match status" value="1"/>
</dbReference>
<evidence type="ECO:0000259" key="1">
    <source>
        <dbReference type="PROSITE" id="PS51782"/>
    </source>
</evidence>
<reference evidence="3" key="1">
    <citation type="journal article" date="2019" name="Int. J. Syst. Evol. Microbiol.">
        <title>The Global Catalogue of Microorganisms (GCM) 10K type strain sequencing project: providing services to taxonomists for standard genome sequencing and annotation.</title>
        <authorList>
            <consortium name="The Broad Institute Genomics Platform"/>
            <consortium name="The Broad Institute Genome Sequencing Center for Infectious Disease"/>
            <person name="Wu L."/>
            <person name="Ma J."/>
        </authorList>
    </citation>
    <scope>NUCLEOTIDE SEQUENCE [LARGE SCALE GENOMIC DNA]</scope>
    <source>
        <strain evidence="3">CGMCC 4.1641</strain>
    </source>
</reference>
<dbReference type="PANTHER" id="PTHR34700:SF4">
    <property type="entry name" value="PHAGE-LIKE ELEMENT PBSX PROTEIN XKDP"/>
    <property type="match status" value="1"/>
</dbReference>
<dbReference type="InterPro" id="IPR018392">
    <property type="entry name" value="LysM"/>
</dbReference>
<dbReference type="InterPro" id="IPR052196">
    <property type="entry name" value="Bact_Kbp"/>
</dbReference>
<gene>
    <name evidence="2" type="ORF">ACFO1S_20445</name>
</gene>
<dbReference type="Pfam" id="PF01476">
    <property type="entry name" value="LysM"/>
    <property type="match status" value="1"/>
</dbReference>
<dbReference type="SUPFAM" id="SSF54106">
    <property type="entry name" value="LysM domain"/>
    <property type="match status" value="1"/>
</dbReference>
<dbReference type="PROSITE" id="PS51782">
    <property type="entry name" value="LYSM"/>
    <property type="match status" value="1"/>
</dbReference>
<dbReference type="Gene3D" id="3.10.350.10">
    <property type="entry name" value="LysM domain"/>
    <property type="match status" value="1"/>
</dbReference>
<proteinExistence type="predicted"/>
<dbReference type="RefSeq" id="WP_204601376.1">
    <property type="nucleotide sequence ID" value="NZ_JBHSED010000040.1"/>
</dbReference>
<feature type="domain" description="LysM" evidence="1">
    <location>
        <begin position="195"/>
        <end position="244"/>
    </location>
</feature>
<protein>
    <submittedName>
        <fullName evidence="2">LysM peptidoglycan-binding domain-containing protein</fullName>
    </submittedName>
</protein>
<organism evidence="2 3">
    <name type="scientific">Cohnella boryungensis</name>
    <dbReference type="NCBI Taxonomy" id="768479"/>
    <lineage>
        <taxon>Bacteria</taxon>
        <taxon>Bacillati</taxon>
        <taxon>Bacillota</taxon>
        <taxon>Bacilli</taxon>
        <taxon>Bacillales</taxon>
        <taxon>Paenibacillaceae</taxon>
        <taxon>Cohnella</taxon>
    </lineage>
</organism>
<dbReference type="InterPro" id="IPR036779">
    <property type="entry name" value="LysM_dom_sf"/>
</dbReference>